<dbReference type="EMBL" id="WIND01000002">
    <property type="protein sequence ID" value="MSU88739.1"/>
    <property type="molecule type" value="Genomic_DNA"/>
</dbReference>
<dbReference type="CDD" id="cd03894">
    <property type="entry name" value="M20_ArgE"/>
    <property type="match status" value="1"/>
</dbReference>
<evidence type="ECO:0000256" key="3">
    <source>
        <dbReference type="ARBA" id="ARBA00022490"/>
    </source>
</evidence>
<dbReference type="InterPro" id="IPR011650">
    <property type="entry name" value="Peptidase_M20_dimer"/>
</dbReference>
<organism evidence="11 12">
    <name type="scientific">Halovulum marinum</name>
    <dbReference type="NCBI Taxonomy" id="2662447"/>
    <lineage>
        <taxon>Bacteria</taxon>
        <taxon>Pseudomonadati</taxon>
        <taxon>Pseudomonadota</taxon>
        <taxon>Alphaproteobacteria</taxon>
        <taxon>Rhodobacterales</taxon>
        <taxon>Paracoccaceae</taxon>
        <taxon>Halovulum</taxon>
    </lineage>
</organism>
<evidence type="ECO:0000256" key="2">
    <source>
        <dbReference type="ARBA" id="ARBA00005691"/>
    </source>
</evidence>
<dbReference type="PROSITE" id="PS00759">
    <property type="entry name" value="ARGE_DAPE_CPG2_2"/>
    <property type="match status" value="1"/>
</dbReference>
<keyword evidence="5" id="KW-0028">Amino-acid biosynthesis</keyword>
<evidence type="ECO:0000259" key="10">
    <source>
        <dbReference type="Pfam" id="PF07687"/>
    </source>
</evidence>
<keyword evidence="4" id="KW-0055">Arginine biosynthesis</keyword>
<dbReference type="SUPFAM" id="SSF53187">
    <property type="entry name" value="Zn-dependent exopeptidases"/>
    <property type="match status" value="1"/>
</dbReference>
<comment type="similarity">
    <text evidence="2">Belongs to the peptidase M20A family. ArgE subfamily.</text>
</comment>
<dbReference type="SUPFAM" id="SSF55031">
    <property type="entry name" value="Bacterial exopeptidase dimerisation domain"/>
    <property type="match status" value="1"/>
</dbReference>
<protein>
    <submittedName>
        <fullName evidence="11">Acetylornithine deacetylase</fullName>
        <ecNumber evidence="11">3.5.1.16</ecNumber>
    </submittedName>
</protein>
<gene>
    <name evidence="11" type="primary">argE</name>
    <name evidence="11" type="ORF">GE300_03775</name>
</gene>
<dbReference type="Gene3D" id="3.30.70.360">
    <property type="match status" value="1"/>
</dbReference>
<keyword evidence="9" id="KW-0170">Cobalt</keyword>
<dbReference type="Gene3D" id="3.40.630.10">
    <property type="entry name" value="Zn peptidases"/>
    <property type="match status" value="1"/>
</dbReference>
<feature type="domain" description="Peptidase M20 dimerisation" evidence="10">
    <location>
        <begin position="172"/>
        <end position="282"/>
    </location>
</feature>
<proteinExistence type="inferred from homology"/>
<dbReference type="Pfam" id="PF07687">
    <property type="entry name" value="M20_dimer"/>
    <property type="match status" value="1"/>
</dbReference>
<dbReference type="PANTHER" id="PTHR43808">
    <property type="entry name" value="ACETYLORNITHINE DEACETYLASE"/>
    <property type="match status" value="1"/>
</dbReference>
<dbReference type="PANTHER" id="PTHR43808:SF31">
    <property type="entry name" value="N-ACETYL-L-CITRULLINE DEACETYLASE"/>
    <property type="match status" value="1"/>
</dbReference>
<dbReference type="Pfam" id="PF01546">
    <property type="entry name" value="Peptidase_M20"/>
    <property type="match status" value="1"/>
</dbReference>
<dbReference type="InterPro" id="IPR036264">
    <property type="entry name" value="Bact_exopeptidase_dim_dom"/>
</dbReference>
<reference evidence="11 12" key="1">
    <citation type="submission" date="2019-10" db="EMBL/GenBank/DDBJ databases">
        <title>Cognatihalovulum marinum gen. nov. sp. nov., a new member of the family Rhodobacteraceae isolated from deep seawater of the Northwest Indian Ocean.</title>
        <authorList>
            <person name="Ruan C."/>
            <person name="Wang J."/>
            <person name="Zheng X."/>
            <person name="Song L."/>
            <person name="Zhu Y."/>
            <person name="Huang Y."/>
            <person name="Lu Z."/>
            <person name="Du W."/>
            <person name="Huang L."/>
            <person name="Dai X."/>
        </authorList>
    </citation>
    <scope>NUCLEOTIDE SEQUENCE [LARGE SCALE GENOMIC DNA]</scope>
    <source>
        <strain evidence="11 12">2CG4</strain>
    </source>
</reference>
<dbReference type="Proteomes" id="UP000474957">
    <property type="component" value="Unassembled WGS sequence"/>
</dbReference>
<keyword evidence="6" id="KW-0479">Metal-binding</keyword>
<dbReference type="InterPro" id="IPR002933">
    <property type="entry name" value="Peptidase_M20"/>
</dbReference>
<evidence type="ECO:0000256" key="1">
    <source>
        <dbReference type="ARBA" id="ARBA00001947"/>
    </source>
</evidence>
<evidence type="ECO:0000313" key="11">
    <source>
        <dbReference type="EMBL" id="MSU88739.1"/>
    </source>
</evidence>
<evidence type="ECO:0000313" key="12">
    <source>
        <dbReference type="Proteomes" id="UP000474957"/>
    </source>
</evidence>
<sequence>MLDDSIAILDELIAFPTVSADSNLGMVAHLAQRLSDAGARIELSHDDGGTKANLFASLGPEADGGVVLSGHTDVVPVGGQPWTGDPFAMAARDGRLYGRGTCDMKGFIAAAVALLPQLDGDRLRRPLHFAFTYDEEVGCLGARQLVEHLRARGLRPAAAIIGEPTGMRVVEGHKGCHEYTTLFTGREGHGSVPERGVNAVEMAVRYVHRLLALRDELIASAPEGSRFAPPWTTVNVGRMAGGTAHNVIAGEAAVDWEMRPVRAEDARHVRDALEAYCAQVLLPAMRAVAPEARIETRVIGEVAGLEPADDNLARRLVSELTGQDGAELVPFSTEAGLFQSLGTHCVVCGPGEIAQAHKPDEFVEIAQLARCCRMLEGLAVNLT</sequence>
<dbReference type="GO" id="GO:0006526">
    <property type="term" value="P:L-arginine biosynthetic process"/>
    <property type="evidence" value="ECO:0007669"/>
    <property type="project" value="UniProtKB-KW"/>
</dbReference>
<comment type="caution">
    <text evidence="11">The sequence shown here is derived from an EMBL/GenBank/DDBJ whole genome shotgun (WGS) entry which is preliminary data.</text>
</comment>
<dbReference type="GO" id="GO:0008777">
    <property type="term" value="F:acetylornithine deacetylase activity"/>
    <property type="evidence" value="ECO:0007669"/>
    <property type="project" value="UniProtKB-EC"/>
</dbReference>
<evidence type="ECO:0000256" key="7">
    <source>
        <dbReference type="ARBA" id="ARBA00022801"/>
    </source>
</evidence>
<dbReference type="InterPro" id="IPR001261">
    <property type="entry name" value="ArgE/DapE_CS"/>
</dbReference>
<keyword evidence="7 11" id="KW-0378">Hydrolase</keyword>
<accession>A0A6L5YXN5</accession>
<evidence type="ECO:0000256" key="9">
    <source>
        <dbReference type="ARBA" id="ARBA00023285"/>
    </source>
</evidence>
<keyword evidence="8" id="KW-0862">Zinc</keyword>
<comment type="cofactor">
    <cofactor evidence="1">
        <name>Zn(2+)</name>
        <dbReference type="ChEBI" id="CHEBI:29105"/>
    </cofactor>
</comment>
<dbReference type="EC" id="3.5.1.16" evidence="11"/>
<dbReference type="InterPro" id="IPR050072">
    <property type="entry name" value="Peptidase_M20A"/>
</dbReference>
<dbReference type="InterPro" id="IPR010169">
    <property type="entry name" value="AcOrn-deacetyl"/>
</dbReference>
<dbReference type="GO" id="GO:0046872">
    <property type="term" value="F:metal ion binding"/>
    <property type="evidence" value="ECO:0007669"/>
    <property type="project" value="UniProtKB-KW"/>
</dbReference>
<evidence type="ECO:0000256" key="4">
    <source>
        <dbReference type="ARBA" id="ARBA00022571"/>
    </source>
</evidence>
<keyword evidence="3" id="KW-0963">Cytoplasm</keyword>
<dbReference type="NCBIfam" id="NF005710">
    <property type="entry name" value="PRK07522.1"/>
    <property type="match status" value="1"/>
</dbReference>
<name>A0A6L5YXN5_9RHOB</name>
<evidence type="ECO:0000256" key="5">
    <source>
        <dbReference type="ARBA" id="ARBA00022605"/>
    </source>
</evidence>
<keyword evidence="12" id="KW-1185">Reference proteome</keyword>
<evidence type="ECO:0000256" key="8">
    <source>
        <dbReference type="ARBA" id="ARBA00022833"/>
    </source>
</evidence>
<evidence type="ECO:0000256" key="6">
    <source>
        <dbReference type="ARBA" id="ARBA00022723"/>
    </source>
</evidence>
<dbReference type="AlphaFoldDB" id="A0A6L5YXN5"/>
<dbReference type="NCBIfam" id="TIGR01892">
    <property type="entry name" value="AcOrn-deacetyl"/>
    <property type="match status" value="1"/>
</dbReference>